<organism evidence="9 10">
    <name type="scientific">Sphingorhabdus buctiana</name>
    <dbReference type="NCBI Taxonomy" id="1508805"/>
    <lineage>
        <taxon>Bacteria</taxon>
        <taxon>Pseudomonadati</taxon>
        <taxon>Pseudomonadota</taxon>
        <taxon>Alphaproteobacteria</taxon>
        <taxon>Sphingomonadales</taxon>
        <taxon>Sphingomonadaceae</taxon>
        <taxon>Sphingorhabdus</taxon>
    </lineage>
</organism>
<evidence type="ECO:0000259" key="7">
    <source>
        <dbReference type="Pfam" id="PF13362"/>
    </source>
</evidence>
<gene>
    <name evidence="9" type="ORF">ACFSAG_00290</name>
</gene>
<evidence type="ECO:0000256" key="5">
    <source>
        <dbReference type="ARBA" id="ARBA00022705"/>
    </source>
</evidence>
<reference evidence="10" key="1">
    <citation type="journal article" date="2019" name="Int. J. Syst. Evol. Microbiol.">
        <title>The Global Catalogue of Microorganisms (GCM) 10K type strain sequencing project: providing services to taxonomists for standard genome sequencing and annotation.</title>
        <authorList>
            <consortium name="The Broad Institute Genomics Platform"/>
            <consortium name="The Broad Institute Genome Sequencing Center for Infectious Disease"/>
            <person name="Wu L."/>
            <person name="Ma J."/>
        </authorList>
    </citation>
    <scope>NUCLEOTIDE SEQUENCE [LARGE SCALE GENOMIC DNA]</scope>
    <source>
        <strain evidence="10">CGMCC 1.12449</strain>
    </source>
</reference>
<dbReference type="InterPro" id="IPR006171">
    <property type="entry name" value="TOPRIM_dom"/>
</dbReference>
<dbReference type="CDD" id="cd01029">
    <property type="entry name" value="TOPRIM_primases"/>
    <property type="match status" value="1"/>
</dbReference>
<keyword evidence="10" id="KW-1185">Reference proteome</keyword>
<evidence type="ECO:0000313" key="9">
    <source>
        <dbReference type="EMBL" id="MFD1765280.1"/>
    </source>
</evidence>
<protein>
    <submittedName>
        <fullName evidence="9">Toprim domain-containing protein</fullName>
    </submittedName>
</protein>
<dbReference type="InterPro" id="IPR036977">
    <property type="entry name" value="DNA_primase_Znf_CHC2"/>
</dbReference>
<evidence type="ECO:0000313" key="10">
    <source>
        <dbReference type="Proteomes" id="UP001597215"/>
    </source>
</evidence>
<sequence length="280" mass="30503">MRSIANKPTIQTLQLVARLGGTWHGNVAMCRCPAHKDRTPSLSIRQGDRAILVTCFAGCASEDVLRAIARLAPILSANKEKIERPTRVSGNPHWAIWQGSQRIAGTLGERYLCDVRRLTKPLNNVRFHPKCPRGRGKAATFEPAVIVGMHLGGRLTAIQRLFLDPATARCTAKIVLGQSIGAAWTNDVAGKTVALAEGFETAAAFTQLHGIPAWSSMGARRLPQVRFPSEVRTVILLRDNDPEGEAAERKAVIAYSAQGLEVEHAPPPTHANDWADQLFM</sequence>
<dbReference type="EMBL" id="JBHUEL010000001">
    <property type="protein sequence ID" value="MFD1765280.1"/>
    <property type="molecule type" value="Genomic_DNA"/>
</dbReference>
<accession>A0ABW4MAA7</accession>
<dbReference type="Gene3D" id="3.90.580.10">
    <property type="entry name" value="Zinc finger, CHC2-type domain"/>
    <property type="match status" value="1"/>
</dbReference>
<proteinExistence type="predicted"/>
<dbReference type="Pfam" id="PF13362">
    <property type="entry name" value="Toprim_3"/>
    <property type="match status" value="1"/>
</dbReference>
<dbReference type="Pfam" id="PF23639">
    <property type="entry name" value="DUF7146"/>
    <property type="match status" value="1"/>
</dbReference>
<evidence type="ECO:0000256" key="2">
    <source>
        <dbReference type="ARBA" id="ARBA00022515"/>
    </source>
</evidence>
<keyword evidence="3" id="KW-0808">Transferase</keyword>
<name>A0ABW4MAA7_9SPHN</name>
<feature type="domain" description="Toprim" evidence="7">
    <location>
        <begin position="193"/>
        <end position="278"/>
    </location>
</feature>
<keyword evidence="1" id="KW-0240">DNA-directed RNA polymerase</keyword>
<keyword evidence="5" id="KW-0235">DNA replication</keyword>
<evidence type="ECO:0000256" key="4">
    <source>
        <dbReference type="ARBA" id="ARBA00022695"/>
    </source>
</evidence>
<evidence type="ECO:0000259" key="8">
    <source>
        <dbReference type="Pfam" id="PF23639"/>
    </source>
</evidence>
<keyword evidence="4" id="KW-0548">Nucleotidyltransferase</keyword>
<dbReference type="Proteomes" id="UP001597215">
    <property type="component" value="Unassembled WGS sequence"/>
</dbReference>
<evidence type="ECO:0000256" key="6">
    <source>
        <dbReference type="ARBA" id="ARBA00023163"/>
    </source>
</evidence>
<evidence type="ECO:0000256" key="1">
    <source>
        <dbReference type="ARBA" id="ARBA00022478"/>
    </source>
</evidence>
<evidence type="ECO:0000256" key="3">
    <source>
        <dbReference type="ARBA" id="ARBA00022679"/>
    </source>
</evidence>
<dbReference type="RefSeq" id="WP_381510447.1">
    <property type="nucleotide sequence ID" value="NZ_JBHUEL010000001.1"/>
</dbReference>
<feature type="domain" description="DUF7146" evidence="8">
    <location>
        <begin position="95"/>
        <end position="183"/>
    </location>
</feature>
<keyword evidence="6" id="KW-0804">Transcription</keyword>
<dbReference type="InterPro" id="IPR055570">
    <property type="entry name" value="DUF7146"/>
</dbReference>
<dbReference type="InterPro" id="IPR034154">
    <property type="entry name" value="TOPRIM_DnaG/twinkle"/>
</dbReference>
<keyword evidence="2" id="KW-0639">Primosome</keyword>
<comment type="caution">
    <text evidence="9">The sequence shown here is derived from an EMBL/GenBank/DDBJ whole genome shotgun (WGS) entry which is preliminary data.</text>
</comment>